<comment type="caution">
    <text evidence="9">The sequence shown here is derived from an EMBL/GenBank/DDBJ whole genome shotgun (WGS) entry which is preliminary data.</text>
</comment>
<evidence type="ECO:0000313" key="11">
    <source>
        <dbReference type="Proteomes" id="UP000562982"/>
    </source>
</evidence>
<evidence type="ECO:0000256" key="2">
    <source>
        <dbReference type="ARBA" id="ARBA00022692"/>
    </source>
</evidence>
<keyword evidence="2 6" id="KW-0812">Transmembrane</keyword>
<name>A0A370FX45_GLULI</name>
<dbReference type="EMBL" id="JABEQI010000014">
    <property type="protein sequence ID" value="MBB2188038.1"/>
    <property type="molecule type" value="Genomic_DNA"/>
</dbReference>
<dbReference type="RefSeq" id="WP_114728838.1">
    <property type="nucleotide sequence ID" value="NZ_BJMI01000021.1"/>
</dbReference>
<keyword evidence="10" id="KW-1185">Reference proteome</keyword>
<evidence type="ECO:0000256" key="4">
    <source>
        <dbReference type="ARBA" id="ARBA00023136"/>
    </source>
</evidence>
<dbReference type="Proteomes" id="UP000254958">
    <property type="component" value="Unassembled WGS sequence"/>
</dbReference>
<dbReference type="GO" id="GO:0016020">
    <property type="term" value="C:membrane"/>
    <property type="evidence" value="ECO:0007669"/>
    <property type="project" value="UniProtKB-SubCell"/>
</dbReference>
<keyword evidence="3 6" id="KW-1133">Transmembrane helix</keyword>
<dbReference type="InterPro" id="IPR049453">
    <property type="entry name" value="Memb_transporter_dom"/>
</dbReference>
<dbReference type="AlphaFoldDB" id="A0A370FX45"/>
<feature type="transmembrane region" description="Helical" evidence="6">
    <location>
        <begin position="133"/>
        <end position="151"/>
    </location>
</feature>
<dbReference type="OrthoDB" id="7224074at2"/>
<comment type="subcellular location">
    <subcellularLocation>
        <location evidence="1">Membrane</location>
        <topology evidence="1">Multi-pass membrane protein</topology>
    </subcellularLocation>
</comment>
<keyword evidence="4 6" id="KW-0472">Membrane</keyword>
<reference evidence="8 11" key="2">
    <citation type="submission" date="2020-04" db="EMBL/GenBank/DDBJ databases">
        <title>Description of novel Gluconacetobacter.</title>
        <authorList>
            <person name="Sombolestani A."/>
        </authorList>
    </citation>
    <scope>NUCLEOTIDE SEQUENCE [LARGE SCALE GENOMIC DNA]</scope>
    <source>
        <strain evidence="8 11">LMG 1382</strain>
    </source>
</reference>
<sequence>MDRDALNVADGPVVPPSARWAAIRRVLEPRGAEIRQAARLLVSVLLSDLLARVVHLHEPVWSVITSVIVTQSRITQTLTTGRDQIVGTLVGAGAGLLAILMVQTGILPDWVAFWLALTPLALLAAARPNLRFAAVTLMIVLLFPISGDPFLRPLDRIASILIGVVTSLVVTMFVLHDAARGDVLTASGRLIADIADLLDRALRGELDHDTIETIDEACRTHLQEIYGAVAETRVEGLRILRRKADPLLDVLPGLLRRLRGSAVFAARAATEAGELPSVDTALDAERRALARVLSQLSRRCARAARGRRRISREDAATVLAVLHTPGPSWSAPMQFTLGMLHEDLERAVEAVWSDGAAHPYAEAKKAEGRSHAEPDDPENSSGGCVRPWL</sequence>
<feature type="compositionally biased region" description="Basic and acidic residues" evidence="5">
    <location>
        <begin position="362"/>
        <end position="374"/>
    </location>
</feature>
<evidence type="ECO:0000256" key="6">
    <source>
        <dbReference type="SAM" id="Phobius"/>
    </source>
</evidence>
<dbReference type="Proteomes" id="UP000562982">
    <property type="component" value="Unassembled WGS sequence"/>
</dbReference>
<evidence type="ECO:0000256" key="3">
    <source>
        <dbReference type="ARBA" id="ARBA00022989"/>
    </source>
</evidence>
<evidence type="ECO:0000313" key="10">
    <source>
        <dbReference type="Proteomes" id="UP000254958"/>
    </source>
</evidence>
<feature type="transmembrane region" description="Helical" evidence="6">
    <location>
        <begin position="157"/>
        <end position="175"/>
    </location>
</feature>
<evidence type="ECO:0000313" key="8">
    <source>
        <dbReference type="EMBL" id="MBB2188038.1"/>
    </source>
</evidence>
<accession>A0A370FX45</accession>
<gene>
    <name evidence="9" type="ORF">C7453_11223</name>
    <name evidence="8" type="ORF">HLH32_16985</name>
</gene>
<feature type="domain" description="Integral membrane bound transporter" evidence="7">
    <location>
        <begin position="49"/>
        <end position="170"/>
    </location>
</feature>
<protein>
    <submittedName>
        <fullName evidence="8">FUSC family protein</fullName>
    </submittedName>
    <submittedName>
        <fullName evidence="9">Fusaric acid resistance family protein</fullName>
    </submittedName>
</protein>
<evidence type="ECO:0000259" key="7">
    <source>
        <dbReference type="Pfam" id="PF13515"/>
    </source>
</evidence>
<feature type="region of interest" description="Disordered" evidence="5">
    <location>
        <begin position="362"/>
        <end position="389"/>
    </location>
</feature>
<evidence type="ECO:0000256" key="5">
    <source>
        <dbReference type="SAM" id="MobiDB-lite"/>
    </source>
</evidence>
<evidence type="ECO:0000313" key="9">
    <source>
        <dbReference type="EMBL" id="RDI36142.1"/>
    </source>
</evidence>
<dbReference type="Pfam" id="PF13515">
    <property type="entry name" value="FUSC_2"/>
    <property type="match status" value="1"/>
</dbReference>
<feature type="transmembrane region" description="Helical" evidence="6">
    <location>
        <begin position="85"/>
        <end position="104"/>
    </location>
</feature>
<reference evidence="9 10" key="1">
    <citation type="submission" date="2018-07" db="EMBL/GenBank/DDBJ databases">
        <title>Genomic Encyclopedia of Type Strains, Phase IV (KMG-IV): sequencing the most valuable type-strain genomes for metagenomic binning, comparative biology and taxonomic classification.</title>
        <authorList>
            <person name="Goeker M."/>
        </authorList>
    </citation>
    <scope>NUCLEOTIDE SEQUENCE [LARGE SCALE GENOMIC DNA]</scope>
    <source>
        <strain evidence="9 10">DSM 5603</strain>
    </source>
</reference>
<evidence type="ECO:0000256" key="1">
    <source>
        <dbReference type="ARBA" id="ARBA00004141"/>
    </source>
</evidence>
<dbReference type="EMBL" id="QQAW01000012">
    <property type="protein sequence ID" value="RDI36142.1"/>
    <property type="molecule type" value="Genomic_DNA"/>
</dbReference>
<organism evidence="9 10">
    <name type="scientific">Gluconacetobacter liquefaciens</name>
    <name type="common">Acetobacter liquefaciens</name>
    <dbReference type="NCBI Taxonomy" id="89584"/>
    <lineage>
        <taxon>Bacteria</taxon>
        <taxon>Pseudomonadati</taxon>
        <taxon>Pseudomonadota</taxon>
        <taxon>Alphaproteobacteria</taxon>
        <taxon>Acetobacterales</taxon>
        <taxon>Acetobacteraceae</taxon>
        <taxon>Gluconacetobacter</taxon>
    </lineage>
</organism>
<proteinExistence type="predicted"/>